<dbReference type="Pfam" id="PF07587">
    <property type="entry name" value="PSD1"/>
    <property type="match status" value="1"/>
</dbReference>
<feature type="domain" description="DUF1553" evidence="2">
    <location>
        <begin position="502"/>
        <end position="620"/>
    </location>
</feature>
<dbReference type="Pfam" id="PF07583">
    <property type="entry name" value="PSCyt2"/>
    <property type="match status" value="1"/>
</dbReference>
<feature type="domain" description="DUF1549" evidence="1">
    <location>
        <begin position="264"/>
        <end position="454"/>
    </location>
</feature>
<dbReference type="InterPro" id="IPR008964">
    <property type="entry name" value="Invasin/intimin_cell_adhesion"/>
</dbReference>
<dbReference type="InterPro" id="IPR011444">
    <property type="entry name" value="DUF1549"/>
</dbReference>
<dbReference type="PANTHER" id="PTHR35889:SF3">
    <property type="entry name" value="F-BOX DOMAIN-CONTAINING PROTEIN"/>
    <property type="match status" value="1"/>
</dbReference>
<dbReference type="EMBL" id="JACHXU010000001">
    <property type="protein sequence ID" value="MBB3204346.1"/>
    <property type="molecule type" value="Genomic_DNA"/>
</dbReference>
<protein>
    <recommendedName>
        <fullName evidence="5">Cell surface protein</fullName>
    </recommendedName>
</protein>
<dbReference type="Gene3D" id="2.60.40.1080">
    <property type="match status" value="1"/>
</dbReference>
<keyword evidence="4" id="KW-1185">Reference proteome</keyword>
<gene>
    <name evidence="3" type="ORF">FHS27_000110</name>
</gene>
<dbReference type="AlphaFoldDB" id="A0A7W5DTN6"/>
<dbReference type="PANTHER" id="PTHR35889">
    <property type="entry name" value="CYCLOINULO-OLIGOSACCHARIDE FRUCTANOTRANSFERASE-RELATED"/>
    <property type="match status" value="1"/>
</dbReference>
<comment type="caution">
    <text evidence="3">The sequence shown here is derived from an EMBL/GenBank/DDBJ whole genome shotgun (WGS) entry which is preliminary data.</text>
</comment>
<evidence type="ECO:0000259" key="2">
    <source>
        <dbReference type="Pfam" id="PF07587"/>
    </source>
</evidence>
<evidence type="ECO:0000259" key="1">
    <source>
        <dbReference type="Pfam" id="PF07583"/>
    </source>
</evidence>
<evidence type="ECO:0000313" key="4">
    <source>
        <dbReference type="Proteomes" id="UP000536179"/>
    </source>
</evidence>
<organism evidence="3 4">
    <name type="scientific">Aporhodopirellula rubra</name>
    <dbReference type="NCBI Taxonomy" id="980271"/>
    <lineage>
        <taxon>Bacteria</taxon>
        <taxon>Pseudomonadati</taxon>
        <taxon>Planctomycetota</taxon>
        <taxon>Planctomycetia</taxon>
        <taxon>Pirellulales</taxon>
        <taxon>Pirellulaceae</taxon>
        <taxon>Aporhodopirellula</taxon>
    </lineage>
</organism>
<proteinExistence type="predicted"/>
<evidence type="ECO:0000313" key="3">
    <source>
        <dbReference type="EMBL" id="MBB3204346.1"/>
    </source>
</evidence>
<dbReference type="RefSeq" id="WP_246418951.1">
    <property type="nucleotide sequence ID" value="NZ_JACHXU010000001.1"/>
</dbReference>
<reference evidence="3 4" key="1">
    <citation type="submission" date="2020-08" db="EMBL/GenBank/DDBJ databases">
        <title>Genomic Encyclopedia of Type Strains, Phase III (KMG-III): the genomes of soil and plant-associated and newly described type strains.</title>
        <authorList>
            <person name="Whitman W."/>
        </authorList>
    </citation>
    <scope>NUCLEOTIDE SEQUENCE [LARGE SCALE GENOMIC DNA]</scope>
    <source>
        <strain evidence="3 4">CECT 8075</strain>
    </source>
</reference>
<accession>A0A7W5DTN6</accession>
<name>A0A7W5DTN6_9BACT</name>
<sequence>MNLSHHSPFVMPTASNRSMKFRGFWMRSLLIGMTGWLIAAAAVTASDQVAEADTPSFRRDVMPVFFRAGCNAGSCHGAASGKDGFMLSLFGYDPKGDYHRTVNEMVGRRVNTAIPEQSLLLLKSTGDVTHTGGKLFDEDSEYYQTLYRWIAAGAPDDSDSVPETVEVILSKQRFLFEEKGAKDRLRVGAVANDGSKRLVTSLARFHSNNESVATIDDNGNVTAVGPGDTYVFARYSRFTIGAEVIVLPPAEGFQWPDPPATNYIDELVFDRLQKLRITPSELCDDETFLRRVTLDLAGRTPTVEEYEAFVNGDRDRTAKIDELLADDEFADLWTALWAEQLRIVGGNYAPAATHVKAAMSFYEWIRKQMRSGRPLNEFVEEMVVASGSNLTNGPANLYTMMVHGPRFEPKAFAADFSQVFLGVQIQCAECHNHPFDRWTQDDYYSFVSFFAGMKRKPGVEPRERRIFYDTSTPPMKHVVDQRPMPARVLGGIEPVSSDGDPRKELARWLTSPDNEMFSRNIANRIWAQLLGTGIVEPVDDIRVSNPPVNGPLLDALSKRLVESGFDLRTLVRDICNSRVYQLSIQPNASNYGDTRQFSHAHLRRLRADVLLDSVATATGMNASFPGFANGTRAINYFPIVGGDTGGPNYGTPFFKTFGRSSRATVCACETNTQPTLSQTLHLAVGETVQKRLWAGGEIKKLVASKDTPEQILDELFVRALSRQPTQDEIAALVEAVGESKNDPSVYEDIFWGLFNSTEFSFNH</sequence>
<evidence type="ECO:0008006" key="5">
    <source>
        <dbReference type="Google" id="ProtNLM"/>
    </source>
</evidence>
<dbReference type="SUPFAM" id="SSF49373">
    <property type="entry name" value="Invasin/intimin cell-adhesion fragments"/>
    <property type="match status" value="1"/>
</dbReference>
<dbReference type="InterPro" id="IPR022655">
    <property type="entry name" value="DUF1553"/>
</dbReference>
<dbReference type="Proteomes" id="UP000536179">
    <property type="component" value="Unassembled WGS sequence"/>
</dbReference>